<gene>
    <name evidence="3" type="ORF">K437DRAFT_257223</name>
</gene>
<feature type="region of interest" description="Disordered" evidence="1">
    <location>
        <begin position="200"/>
        <end position="262"/>
    </location>
</feature>
<sequence length="262" mass="27530">MRFSTSTIISVSLLAGTAVVAVPVPCDLAPGGCQLSVRQATFSSTPLTLQLSREYGTPLLKVNDASDPFGIKASTAWMGSDFDPFASRAGKYKRPFNKSGLQSSGGVFNGVGGNRPNSFGSVFISNNAGGNTFGRVTNGASRGEHKAATKGKEESIRHIHIESSVGGNKGHLRVMVEQLNKKMDSIASQLSHISHIIAPSNTSLPTQTPTPSPSEKQAATSSSSTATPSATSSSPPAKPAEKEGKDKEEQSKRSIIEQLDKW</sequence>
<feature type="compositionally biased region" description="Basic and acidic residues" evidence="1">
    <location>
        <begin position="142"/>
        <end position="154"/>
    </location>
</feature>
<feature type="signal peptide" evidence="2">
    <location>
        <begin position="1"/>
        <end position="21"/>
    </location>
</feature>
<feature type="region of interest" description="Disordered" evidence="1">
    <location>
        <begin position="135"/>
        <end position="154"/>
    </location>
</feature>
<feature type="compositionally biased region" description="Low complexity" evidence="1">
    <location>
        <begin position="200"/>
        <end position="235"/>
    </location>
</feature>
<comment type="caution">
    <text evidence="3">The sequence shown here is derived from an EMBL/GenBank/DDBJ whole genome shotgun (WGS) entry which is preliminary data.</text>
</comment>
<dbReference type="Proteomes" id="UP000027361">
    <property type="component" value="Unassembled WGS sequence"/>
</dbReference>
<accession>A0A066VRG9</accession>
<feature type="chain" id="PRO_5001628417" evidence="2">
    <location>
        <begin position="22"/>
        <end position="262"/>
    </location>
</feature>
<evidence type="ECO:0000313" key="3">
    <source>
        <dbReference type="EMBL" id="KDN44086.1"/>
    </source>
</evidence>
<evidence type="ECO:0000256" key="1">
    <source>
        <dbReference type="SAM" id="MobiDB-lite"/>
    </source>
</evidence>
<dbReference type="AlphaFoldDB" id="A0A066VRG9"/>
<evidence type="ECO:0000313" key="4">
    <source>
        <dbReference type="Proteomes" id="UP000027361"/>
    </source>
</evidence>
<protein>
    <submittedName>
        <fullName evidence="3">Uncharacterized protein</fullName>
    </submittedName>
</protein>
<feature type="compositionally biased region" description="Basic and acidic residues" evidence="1">
    <location>
        <begin position="239"/>
        <end position="262"/>
    </location>
</feature>
<keyword evidence="4" id="KW-1185">Reference proteome</keyword>
<name>A0A066VRG9_TILAU</name>
<dbReference type="InParanoid" id="A0A066VRG9"/>
<dbReference type="GeneID" id="25264641"/>
<dbReference type="HOGENOM" id="CLU_1062394_0_0_1"/>
<reference evidence="3 4" key="1">
    <citation type="submission" date="2014-05" db="EMBL/GenBank/DDBJ databases">
        <title>Draft genome sequence of a rare smut relative, Tilletiaria anomala UBC 951.</title>
        <authorList>
            <consortium name="DOE Joint Genome Institute"/>
            <person name="Toome M."/>
            <person name="Kuo A."/>
            <person name="Henrissat B."/>
            <person name="Lipzen A."/>
            <person name="Tritt A."/>
            <person name="Yoshinaga Y."/>
            <person name="Zane M."/>
            <person name="Barry K."/>
            <person name="Grigoriev I.V."/>
            <person name="Spatafora J.W."/>
            <person name="Aimea M.C."/>
        </authorList>
    </citation>
    <scope>NUCLEOTIDE SEQUENCE [LARGE SCALE GENOMIC DNA]</scope>
    <source>
        <strain evidence="3 4">UBC 951</strain>
    </source>
</reference>
<evidence type="ECO:0000256" key="2">
    <source>
        <dbReference type="SAM" id="SignalP"/>
    </source>
</evidence>
<organism evidence="3 4">
    <name type="scientific">Tilletiaria anomala (strain ATCC 24038 / CBS 436.72 / UBC 951)</name>
    <dbReference type="NCBI Taxonomy" id="1037660"/>
    <lineage>
        <taxon>Eukaryota</taxon>
        <taxon>Fungi</taxon>
        <taxon>Dikarya</taxon>
        <taxon>Basidiomycota</taxon>
        <taxon>Ustilaginomycotina</taxon>
        <taxon>Exobasidiomycetes</taxon>
        <taxon>Georgefischeriales</taxon>
        <taxon>Tilletiariaceae</taxon>
        <taxon>Tilletiaria</taxon>
    </lineage>
</organism>
<proteinExistence type="predicted"/>
<keyword evidence="2" id="KW-0732">Signal</keyword>
<dbReference type="EMBL" id="JMSN01000055">
    <property type="protein sequence ID" value="KDN44086.1"/>
    <property type="molecule type" value="Genomic_DNA"/>
</dbReference>
<dbReference type="RefSeq" id="XP_013242624.1">
    <property type="nucleotide sequence ID" value="XM_013387170.1"/>
</dbReference>